<keyword evidence="1" id="KW-1133">Transmembrane helix</keyword>
<keyword evidence="1" id="KW-0812">Transmembrane</keyword>
<dbReference type="EMBL" id="SMRP01000002">
    <property type="protein sequence ID" value="TDG25336.1"/>
    <property type="molecule type" value="Genomic_DNA"/>
</dbReference>
<reference evidence="2 3" key="1">
    <citation type="submission" date="2019-03" db="EMBL/GenBank/DDBJ databases">
        <title>Paraburkholderia sp. 4M-K11, isolated from subtropical forest soil.</title>
        <authorList>
            <person name="Gao Z.-H."/>
            <person name="Qiu L.-H."/>
        </authorList>
    </citation>
    <scope>NUCLEOTIDE SEQUENCE [LARGE SCALE GENOMIC DNA]</scope>
    <source>
        <strain evidence="2 3">4M-K11</strain>
    </source>
</reference>
<name>A0A4R5ME08_9BURK</name>
<keyword evidence="1" id="KW-0472">Membrane</keyword>
<feature type="transmembrane region" description="Helical" evidence="1">
    <location>
        <begin position="34"/>
        <end position="54"/>
    </location>
</feature>
<accession>A0A4R5ME08</accession>
<proteinExistence type="predicted"/>
<dbReference type="OrthoDB" id="9135939at2"/>
<sequence length="209" mass="23179">MKRVWQCVEVAFALAGLGVVVAFLVYAFKLHSEAASGWVQAVGSIAAIFGAYKIGERQSESNMRQAQEMAERERRHRMGAYGAVVEGAHNQAKNVIRLGSTLEKAGFYRTWNGQNEPLFNGMVLAIDNIPLHDLGSPENVRALILMKSVLAQMGDETNKFFKSGNWLDEAVPQFRGELLRIEMVLDQTWAVLEKGLIQSNAPIRGEPMS</sequence>
<evidence type="ECO:0000313" key="2">
    <source>
        <dbReference type="EMBL" id="TDG25336.1"/>
    </source>
</evidence>
<gene>
    <name evidence="2" type="ORF">EYW47_05725</name>
</gene>
<comment type="caution">
    <text evidence="2">The sequence shown here is derived from an EMBL/GenBank/DDBJ whole genome shotgun (WGS) entry which is preliminary data.</text>
</comment>
<feature type="transmembrane region" description="Helical" evidence="1">
    <location>
        <begin position="7"/>
        <end position="28"/>
    </location>
</feature>
<keyword evidence="3" id="KW-1185">Reference proteome</keyword>
<evidence type="ECO:0000313" key="3">
    <source>
        <dbReference type="Proteomes" id="UP000295722"/>
    </source>
</evidence>
<dbReference type="Proteomes" id="UP000295722">
    <property type="component" value="Unassembled WGS sequence"/>
</dbReference>
<evidence type="ECO:0000256" key="1">
    <source>
        <dbReference type="SAM" id="Phobius"/>
    </source>
</evidence>
<organism evidence="2 3">
    <name type="scientific">Paraburkholderia silviterrae</name>
    <dbReference type="NCBI Taxonomy" id="2528715"/>
    <lineage>
        <taxon>Bacteria</taxon>
        <taxon>Pseudomonadati</taxon>
        <taxon>Pseudomonadota</taxon>
        <taxon>Betaproteobacteria</taxon>
        <taxon>Burkholderiales</taxon>
        <taxon>Burkholderiaceae</taxon>
        <taxon>Paraburkholderia</taxon>
    </lineage>
</organism>
<protein>
    <submittedName>
        <fullName evidence="2">Uncharacterized protein</fullName>
    </submittedName>
</protein>
<dbReference type="AlphaFoldDB" id="A0A4R5ME08"/>
<dbReference type="RefSeq" id="WP_133193899.1">
    <property type="nucleotide sequence ID" value="NZ_JBHUCW010000006.1"/>
</dbReference>